<feature type="domain" description="CCHC-type" evidence="3">
    <location>
        <begin position="87"/>
        <end position="102"/>
    </location>
</feature>
<proteinExistence type="predicted"/>
<dbReference type="SMART" id="SM00343">
    <property type="entry name" value="ZnF_C2HC"/>
    <property type="match status" value="11"/>
</dbReference>
<dbReference type="OrthoDB" id="8026949at2759"/>
<dbReference type="STRING" id="1507870.A0A1V8SI65"/>
<feature type="domain" description="CCHC-type" evidence="3">
    <location>
        <begin position="334"/>
        <end position="349"/>
    </location>
</feature>
<organism evidence="4 5">
    <name type="scientific">Cryoendolithus antarcticus</name>
    <dbReference type="NCBI Taxonomy" id="1507870"/>
    <lineage>
        <taxon>Eukaryota</taxon>
        <taxon>Fungi</taxon>
        <taxon>Dikarya</taxon>
        <taxon>Ascomycota</taxon>
        <taxon>Pezizomycotina</taxon>
        <taxon>Dothideomycetes</taxon>
        <taxon>Dothideomycetidae</taxon>
        <taxon>Cladosporiales</taxon>
        <taxon>Cladosporiaceae</taxon>
        <taxon>Cryoendolithus</taxon>
    </lineage>
</organism>
<dbReference type="InterPro" id="IPR051714">
    <property type="entry name" value="Znf_CCHC_NABP"/>
</dbReference>
<keyword evidence="1" id="KW-0479">Metal-binding</keyword>
<dbReference type="GO" id="GO:0008270">
    <property type="term" value="F:zinc ion binding"/>
    <property type="evidence" value="ECO:0007669"/>
    <property type="project" value="UniProtKB-KW"/>
</dbReference>
<comment type="caution">
    <text evidence="4">The sequence shown here is derived from an EMBL/GenBank/DDBJ whole genome shotgun (WGS) entry which is preliminary data.</text>
</comment>
<dbReference type="InterPro" id="IPR001878">
    <property type="entry name" value="Znf_CCHC"/>
</dbReference>
<accession>A0A1V8SI65</accession>
<dbReference type="Gene3D" id="4.10.60.10">
    <property type="entry name" value="Zinc finger, CCHC-type"/>
    <property type="match status" value="6"/>
</dbReference>
<dbReference type="InParanoid" id="A0A1V8SI65"/>
<evidence type="ECO:0000256" key="1">
    <source>
        <dbReference type="PROSITE-ProRule" id="PRU00047"/>
    </source>
</evidence>
<feature type="domain" description="CCHC-type" evidence="3">
    <location>
        <begin position="403"/>
        <end position="418"/>
    </location>
</feature>
<feature type="domain" description="CCHC-type" evidence="3">
    <location>
        <begin position="61"/>
        <end position="76"/>
    </location>
</feature>
<feature type="domain" description="CCHC-type" evidence="3">
    <location>
        <begin position="310"/>
        <end position="325"/>
    </location>
</feature>
<feature type="domain" description="CCHC-type" evidence="3">
    <location>
        <begin position="427"/>
        <end position="442"/>
    </location>
</feature>
<evidence type="ECO:0000313" key="4">
    <source>
        <dbReference type="EMBL" id="OQN98551.1"/>
    </source>
</evidence>
<dbReference type="InterPro" id="IPR036875">
    <property type="entry name" value="Znf_CCHC_sf"/>
</dbReference>
<name>A0A1V8SI65_9PEZI</name>
<feature type="domain" description="CCHC-type" evidence="3">
    <location>
        <begin position="358"/>
        <end position="372"/>
    </location>
</feature>
<evidence type="ECO:0000256" key="2">
    <source>
        <dbReference type="SAM" id="MobiDB-lite"/>
    </source>
</evidence>
<evidence type="ECO:0000313" key="5">
    <source>
        <dbReference type="Proteomes" id="UP000192596"/>
    </source>
</evidence>
<keyword evidence="1" id="KW-0862">Zinc</keyword>
<gene>
    <name evidence="4" type="ORF">B0A48_15813</name>
</gene>
<dbReference type="PANTHER" id="PTHR23002">
    <property type="entry name" value="ZINC FINGER CCHC DOMAIN CONTAINING PROTEIN"/>
    <property type="match status" value="1"/>
</dbReference>
<keyword evidence="1" id="KW-0863">Zinc-finger</keyword>
<feature type="region of interest" description="Disordered" evidence="2">
    <location>
        <begin position="1"/>
        <end position="52"/>
    </location>
</feature>
<dbReference type="AlphaFoldDB" id="A0A1V8SI65"/>
<dbReference type="SUPFAM" id="SSF57756">
    <property type="entry name" value="Retrovirus zinc finger-like domains"/>
    <property type="match status" value="5"/>
</dbReference>
<dbReference type="Pfam" id="PF00098">
    <property type="entry name" value="zf-CCHC"/>
    <property type="match status" value="8"/>
</dbReference>
<evidence type="ECO:0000259" key="3">
    <source>
        <dbReference type="PROSITE" id="PS50158"/>
    </source>
</evidence>
<sequence>MSGWDDTPTPAAGFGDAWKPDTEKAGNDAWAPDNEVGVGGDGGFSNESKHADGGDAADGGCRNCGADGHFARDCPEPRPEGGNSGLCYNCNEPGHNKSECTNPRIEREFTGTCRNCNQEGHRAADCPTKAPDQCKVCKSEDHATADCEMNRLMAAFKINDDVDAEAAWHTLVEADKEKEVEDIKKAMLQYTKAVPSTTLPELEATFRQSNMNTHLIAFPQEIPAAMTIANFQGEVDQEFVVSIQWSDKPRRAKSAEKWPRSVEENTERLAKAGFVVDSFVPKCRNCDQYGHTKSACTEENKEVEKVVENCVLCNEDGHRARDCTQPRKTGGRGCRNCGQEGHISKECPEPPNMDNVECKNCSEIGHFSRDCPTRTKRTCRNCDSEEHVAKECPEEKNMSRVQCRNCDEMGHTSRDCPKPTDWSRVECSNCGEKGHSYKRCKNEAAAPAGDEGGDGGGW</sequence>
<reference evidence="5" key="1">
    <citation type="submission" date="2017-03" db="EMBL/GenBank/DDBJ databases">
        <title>Genomes of endolithic fungi from Antarctica.</title>
        <authorList>
            <person name="Coleine C."/>
            <person name="Masonjones S."/>
            <person name="Stajich J.E."/>
        </authorList>
    </citation>
    <scope>NUCLEOTIDE SEQUENCE [LARGE SCALE GENOMIC DNA]</scope>
    <source>
        <strain evidence="5">CCFEE 5527</strain>
    </source>
</reference>
<dbReference type="EMBL" id="NAJO01000045">
    <property type="protein sequence ID" value="OQN98551.1"/>
    <property type="molecule type" value="Genomic_DNA"/>
</dbReference>
<protein>
    <recommendedName>
        <fullName evidence="3">CCHC-type domain-containing protein</fullName>
    </recommendedName>
</protein>
<feature type="domain" description="CCHC-type" evidence="3">
    <location>
        <begin position="113"/>
        <end position="127"/>
    </location>
</feature>
<dbReference type="GO" id="GO:0003676">
    <property type="term" value="F:nucleic acid binding"/>
    <property type="evidence" value="ECO:0007669"/>
    <property type="project" value="InterPro"/>
</dbReference>
<keyword evidence="5" id="KW-1185">Reference proteome</keyword>
<dbReference type="PROSITE" id="PS50158">
    <property type="entry name" value="ZF_CCHC"/>
    <property type="match status" value="8"/>
</dbReference>
<dbReference type="Proteomes" id="UP000192596">
    <property type="component" value="Unassembled WGS sequence"/>
</dbReference>